<sequence length="238" mass="26321">MAASGATESLLAMVYGRQLCLSVQEVVDCHAGHDCKEGGRVVDVFCEKFLGYEIDEDGNVILILKIFWGHSVLITGYEIDEDENVILIVKNSWGHSVLITGYGKMEMLSSQLKILGAINGAFMDTFSLKEALVTAAAAAECWSKMARVYTRHPDILSSSPSRILTPADFPQKVITPDGVPEYTFAECEEWRLPVPDLEGQSMEDDYSRGVNSCGFEKATSRSFKVLLDEFVQSSKHHL</sequence>
<reference evidence="2" key="1">
    <citation type="submission" date="2022-12" db="EMBL/GenBank/DDBJ databases">
        <title>Draft genome assemblies for two species of Escallonia (Escalloniales).</title>
        <authorList>
            <person name="Chanderbali A."/>
            <person name="Dervinis C."/>
            <person name="Anghel I."/>
            <person name="Soltis D."/>
            <person name="Soltis P."/>
            <person name="Zapata F."/>
        </authorList>
    </citation>
    <scope>NUCLEOTIDE SEQUENCE</scope>
    <source>
        <strain evidence="2">UCBG64.0493</strain>
        <tissue evidence="2">Leaf</tissue>
    </source>
</reference>
<dbReference type="Gene3D" id="3.90.70.10">
    <property type="entry name" value="Cysteine proteinases"/>
    <property type="match status" value="1"/>
</dbReference>
<proteinExistence type="predicted"/>
<dbReference type="GO" id="GO:0008234">
    <property type="term" value="F:cysteine-type peptidase activity"/>
    <property type="evidence" value="ECO:0007669"/>
    <property type="project" value="InterPro"/>
</dbReference>
<dbReference type="InterPro" id="IPR000668">
    <property type="entry name" value="Peptidase_C1A_C"/>
</dbReference>
<dbReference type="GO" id="GO:0006508">
    <property type="term" value="P:proteolysis"/>
    <property type="evidence" value="ECO:0007669"/>
    <property type="project" value="InterPro"/>
</dbReference>
<dbReference type="Proteomes" id="UP001188597">
    <property type="component" value="Unassembled WGS sequence"/>
</dbReference>
<gene>
    <name evidence="2" type="ORF">RJ639_020771</name>
</gene>
<keyword evidence="3" id="KW-1185">Reference proteome</keyword>
<organism evidence="2 3">
    <name type="scientific">Escallonia herrerae</name>
    <dbReference type="NCBI Taxonomy" id="1293975"/>
    <lineage>
        <taxon>Eukaryota</taxon>
        <taxon>Viridiplantae</taxon>
        <taxon>Streptophyta</taxon>
        <taxon>Embryophyta</taxon>
        <taxon>Tracheophyta</taxon>
        <taxon>Spermatophyta</taxon>
        <taxon>Magnoliopsida</taxon>
        <taxon>eudicotyledons</taxon>
        <taxon>Gunneridae</taxon>
        <taxon>Pentapetalae</taxon>
        <taxon>asterids</taxon>
        <taxon>campanulids</taxon>
        <taxon>Escalloniales</taxon>
        <taxon>Escalloniaceae</taxon>
        <taxon>Escallonia</taxon>
    </lineage>
</organism>
<dbReference type="EMBL" id="JAVXUP010002660">
    <property type="protein sequence ID" value="KAK3002063.1"/>
    <property type="molecule type" value="Genomic_DNA"/>
</dbReference>
<evidence type="ECO:0000313" key="2">
    <source>
        <dbReference type="EMBL" id="KAK3002063.1"/>
    </source>
</evidence>
<dbReference type="AlphaFoldDB" id="A0AA88V6B3"/>
<dbReference type="InterPro" id="IPR038765">
    <property type="entry name" value="Papain-like_cys_pep_sf"/>
</dbReference>
<accession>A0AA88V6B3</accession>
<comment type="caution">
    <text evidence="2">The sequence shown here is derived from an EMBL/GenBank/DDBJ whole genome shotgun (WGS) entry which is preliminary data.</text>
</comment>
<evidence type="ECO:0000259" key="1">
    <source>
        <dbReference type="Pfam" id="PF00112"/>
    </source>
</evidence>
<dbReference type="Pfam" id="PF00112">
    <property type="entry name" value="Peptidase_C1"/>
    <property type="match status" value="1"/>
</dbReference>
<protein>
    <recommendedName>
        <fullName evidence="1">Peptidase C1A papain C-terminal domain-containing protein</fullName>
    </recommendedName>
</protein>
<feature type="domain" description="Peptidase C1A papain C-terminal" evidence="1">
    <location>
        <begin position="69"/>
        <end position="108"/>
    </location>
</feature>
<name>A0AA88V6B3_9ASTE</name>
<evidence type="ECO:0000313" key="3">
    <source>
        <dbReference type="Proteomes" id="UP001188597"/>
    </source>
</evidence>
<dbReference type="SUPFAM" id="SSF54001">
    <property type="entry name" value="Cysteine proteinases"/>
    <property type="match status" value="1"/>
</dbReference>